<organism evidence="1 2">
    <name type="scientific">Pseudomonas syringae pv. ribicola</name>
    <dbReference type="NCBI Taxonomy" id="55398"/>
    <lineage>
        <taxon>Bacteria</taxon>
        <taxon>Pseudomonadati</taxon>
        <taxon>Pseudomonadota</taxon>
        <taxon>Gammaproteobacteria</taxon>
        <taxon>Pseudomonadales</taxon>
        <taxon>Pseudomonadaceae</taxon>
        <taxon>Pseudomonas</taxon>
    </lineage>
</organism>
<dbReference type="EMBL" id="LJRF01000106">
    <property type="protein sequence ID" value="KPY47376.1"/>
    <property type="molecule type" value="Genomic_DNA"/>
</dbReference>
<name>A0A0N8SPU6_PSESI</name>
<evidence type="ECO:0008006" key="3">
    <source>
        <dbReference type="Google" id="ProtNLM"/>
    </source>
</evidence>
<reference evidence="1 2" key="1">
    <citation type="submission" date="2015-09" db="EMBL/GenBank/DDBJ databases">
        <title>Genome announcement of multiple Pseudomonas syringae strains.</title>
        <authorList>
            <person name="Thakur S."/>
            <person name="Wang P.W."/>
            <person name="Gong Y."/>
            <person name="Weir B.S."/>
            <person name="Guttman D.S."/>
        </authorList>
    </citation>
    <scope>NUCLEOTIDE SEQUENCE [LARGE SCALE GENOMIC DNA]</scope>
    <source>
        <strain evidence="1 2">ICMP3882</strain>
    </source>
</reference>
<accession>A0A0N8SPU6</accession>
<proteinExistence type="predicted"/>
<sequence>MVVHMENISLLLSEALAPYKASIGPAGARGERLVTLRDASGACVIERMFTADQLGDKRQLTDVVDGLHRDLMVAEGRIEPCVIAAMRNAAMSRTFVGAPTFA</sequence>
<dbReference type="Pfam" id="PF12021">
    <property type="entry name" value="DUF3509"/>
    <property type="match status" value="1"/>
</dbReference>
<dbReference type="PATRIC" id="fig|55398.3.peg.2032"/>
<protein>
    <recommendedName>
        <fullName evidence="3">DUF3509 domain-containing protein</fullName>
    </recommendedName>
</protein>
<evidence type="ECO:0000313" key="2">
    <source>
        <dbReference type="Proteomes" id="UP000050554"/>
    </source>
</evidence>
<dbReference type="Proteomes" id="UP000050554">
    <property type="component" value="Unassembled WGS sequence"/>
</dbReference>
<comment type="caution">
    <text evidence="1">The sequence shown here is derived from an EMBL/GenBank/DDBJ whole genome shotgun (WGS) entry which is preliminary data.</text>
</comment>
<dbReference type="AlphaFoldDB" id="A0A0N8SPU6"/>
<evidence type="ECO:0000313" key="1">
    <source>
        <dbReference type="EMBL" id="KPY47376.1"/>
    </source>
</evidence>
<gene>
    <name evidence="1" type="ORF">ALO47_01612</name>
</gene>
<dbReference type="InterPro" id="IPR021898">
    <property type="entry name" value="DUF3509"/>
</dbReference>